<evidence type="ECO:0000256" key="1">
    <source>
        <dbReference type="SAM" id="MobiDB-lite"/>
    </source>
</evidence>
<name>A0A0V1KEZ5_TRIPS</name>
<dbReference type="EMBL" id="JYDV01000002">
    <property type="protein sequence ID" value="KRZ45778.1"/>
    <property type="molecule type" value="Genomic_DNA"/>
</dbReference>
<evidence type="ECO:0000313" key="3">
    <source>
        <dbReference type="Proteomes" id="UP000054826"/>
    </source>
</evidence>
<feature type="region of interest" description="Disordered" evidence="1">
    <location>
        <begin position="79"/>
        <end position="99"/>
    </location>
</feature>
<evidence type="ECO:0000313" key="2">
    <source>
        <dbReference type="EMBL" id="KRZ45778.1"/>
    </source>
</evidence>
<reference evidence="2 3" key="1">
    <citation type="submission" date="2015-01" db="EMBL/GenBank/DDBJ databases">
        <title>Evolution of Trichinella species and genotypes.</title>
        <authorList>
            <person name="Korhonen P.K."/>
            <person name="Edoardo P."/>
            <person name="Giuseppe L.R."/>
            <person name="Gasser R.B."/>
        </authorList>
    </citation>
    <scope>NUCLEOTIDE SEQUENCE [LARGE SCALE GENOMIC DNA]</scope>
    <source>
        <strain evidence="2">ISS176</strain>
    </source>
</reference>
<protein>
    <submittedName>
        <fullName evidence="2">Uncharacterized protein</fullName>
    </submittedName>
</protein>
<dbReference type="AlphaFoldDB" id="A0A0V1KEZ5"/>
<sequence length="122" mass="14284">MLKLTSSFQAGGCTAAFFFVYLWHRLRFFPCSAFKTTNHPRNVSQHEVLISKQCLLRGDKLYLNILSYSYFDYLKPNANQQPREKKNQNKVKHREQKSSKMNLECYGNTSNLLTLPVSSQYH</sequence>
<gene>
    <name evidence="2" type="ORF">T4C_5005</name>
</gene>
<comment type="caution">
    <text evidence="2">The sequence shown here is derived from an EMBL/GenBank/DDBJ whole genome shotgun (WGS) entry which is preliminary data.</text>
</comment>
<organism evidence="2 3">
    <name type="scientific">Trichinella pseudospiralis</name>
    <name type="common">Parasitic roundworm</name>
    <dbReference type="NCBI Taxonomy" id="6337"/>
    <lineage>
        <taxon>Eukaryota</taxon>
        <taxon>Metazoa</taxon>
        <taxon>Ecdysozoa</taxon>
        <taxon>Nematoda</taxon>
        <taxon>Enoplea</taxon>
        <taxon>Dorylaimia</taxon>
        <taxon>Trichinellida</taxon>
        <taxon>Trichinellidae</taxon>
        <taxon>Trichinella</taxon>
    </lineage>
</organism>
<dbReference type="Proteomes" id="UP000054826">
    <property type="component" value="Unassembled WGS sequence"/>
</dbReference>
<proteinExistence type="predicted"/>
<accession>A0A0V1KEZ5</accession>